<sequence>MYEWMDEIKNHAVTYNERDQDIRYHDKDAVNLKEYLNLVRSDATEIGCASVNKTENGQHMLRAYCLINKAPLKENDVVYSVGNGGCPKDSCPAGFTCSLFGMCKKIR</sequence>
<dbReference type="OrthoDB" id="5802004at2759"/>
<dbReference type="Gene3D" id="3.40.33.10">
    <property type="entry name" value="CAP"/>
    <property type="match status" value="1"/>
</dbReference>
<organism evidence="1 2">
    <name type="scientific">Oesophagostomum dentatum</name>
    <name type="common">Nodular worm</name>
    <dbReference type="NCBI Taxonomy" id="61180"/>
    <lineage>
        <taxon>Eukaryota</taxon>
        <taxon>Metazoa</taxon>
        <taxon>Ecdysozoa</taxon>
        <taxon>Nematoda</taxon>
        <taxon>Chromadorea</taxon>
        <taxon>Rhabditida</taxon>
        <taxon>Rhabditina</taxon>
        <taxon>Rhabditomorpha</taxon>
        <taxon>Strongyloidea</taxon>
        <taxon>Strongylidae</taxon>
        <taxon>Oesophagostomum</taxon>
    </lineage>
</organism>
<protein>
    <submittedName>
        <fullName evidence="1">Uncharacterized protein</fullName>
    </submittedName>
</protein>
<dbReference type="Proteomes" id="UP000053660">
    <property type="component" value="Unassembled WGS sequence"/>
</dbReference>
<evidence type="ECO:0000313" key="2">
    <source>
        <dbReference type="Proteomes" id="UP000053660"/>
    </source>
</evidence>
<dbReference type="EMBL" id="KN560959">
    <property type="protein sequence ID" value="KHJ86274.1"/>
    <property type="molecule type" value="Genomic_DNA"/>
</dbReference>
<keyword evidence="2" id="KW-1185">Reference proteome</keyword>
<proteinExistence type="predicted"/>
<evidence type="ECO:0000313" key="1">
    <source>
        <dbReference type="EMBL" id="KHJ86274.1"/>
    </source>
</evidence>
<name>A0A0B1SMV2_OESDE</name>
<dbReference type="SUPFAM" id="SSF55797">
    <property type="entry name" value="PR-1-like"/>
    <property type="match status" value="1"/>
</dbReference>
<dbReference type="AlphaFoldDB" id="A0A0B1SMV2"/>
<gene>
    <name evidence="1" type="ORF">OESDEN_13980</name>
</gene>
<reference evidence="1 2" key="1">
    <citation type="submission" date="2014-03" db="EMBL/GenBank/DDBJ databases">
        <title>Draft genome of the hookworm Oesophagostomum dentatum.</title>
        <authorList>
            <person name="Mitreva M."/>
        </authorList>
    </citation>
    <scope>NUCLEOTIDE SEQUENCE [LARGE SCALE GENOMIC DNA]</scope>
    <source>
        <strain evidence="1 2">OD-Hann</strain>
    </source>
</reference>
<accession>A0A0B1SMV2</accession>
<dbReference type="InterPro" id="IPR035940">
    <property type="entry name" value="CAP_sf"/>
</dbReference>